<reference evidence="1" key="1">
    <citation type="journal article" date="2022" name="Front. Genet.">
        <title>Chromosome-Scale Assembly of the Dendrobium nobile Genome Provides Insights Into the Molecular Mechanism of the Biosynthesis of the Medicinal Active Ingredient of Dendrobium.</title>
        <authorList>
            <person name="Xu Q."/>
            <person name="Niu S.-C."/>
            <person name="Li K.-L."/>
            <person name="Zheng P.-J."/>
            <person name="Zhang X.-J."/>
            <person name="Jia Y."/>
            <person name="Liu Y."/>
            <person name="Niu Y.-X."/>
            <person name="Yu L.-H."/>
            <person name="Chen D.-F."/>
            <person name="Zhang G.-Q."/>
        </authorList>
    </citation>
    <scope>NUCLEOTIDE SEQUENCE</scope>
    <source>
        <tissue evidence="1">Leaf</tissue>
    </source>
</reference>
<name>A0A8T3C9Q8_DENNO</name>
<sequence length="109" mass="12854">MTDLDISNRKSHFSLQTAVKLKNGDSILRPSQKVTVFLLIRTFLQQILYWRRTVYLQPNTRSFPIRLELASDVIHAFEVRLEKALATKYTARFSFYMEYTIVCILILHT</sequence>
<dbReference type="Proteomes" id="UP000829196">
    <property type="component" value="Unassembled WGS sequence"/>
</dbReference>
<keyword evidence="2" id="KW-1185">Reference proteome</keyword>
<organism evidence="1 2">
    <name type="scientific">Dendrobium nobile</name>
    <name type="common">Orchid</name>
    <dbReference type="NCBI Taxonomy" id="94219"/>
    <lineage>
        <taxon>Eukaryota</taxon>
        <taxon>Viridiplantae</taxon>
        <taxon>Streptophyta</taxon>
        <taxon>Embryophyta</taxon>
        <taxon>Tracheophyta</taxon>
        <taxon>Spermatophyta</taxon>
        <taxon>Magnoliopsida</taxon>
        <taxon>Liliopsida</taxon>
        <taxon>Asparagales</taxon>
        <taxon>Orchidaceae</taxon>
        <taxon>Epidendroideae</taxon>
        <taxon>Malaxideae</taxon>
        <taxon>Dendrobiinae</taxon>
        <taxon>Dendrobium</taxon>
    </lineage>
</organism>
<gene>
    <name evidence="1" type="ORF">KFK09_000724</name>
</gene>
<proteinExistence type="predicted"/>
<protein>
    <submittedName>
        <fullName evidence="1">Uncharacterized protein</fullName>
    </submittedName>
</protein>
<evidence type="ECO:0000313" key="2">
    <source>
        <dbReference type="Proteomes" id="UP000829196"/>
    </source>
</evidence>
<dbReference type="EMBL" id="JAGYWB010000001">
    <property type="protein sequence ID" value="KAI0531171.1"/>
    <property type="molecule type" value="Genomic_DNA"/>
</dbReference>
<accession>A0A8T3C9Q8</accession>
<evidence type="ECO:0000313" key="1">
    <source>
        <dbReference type="EMBL" id="KAI0531171.1"/>
    </source>
</evidence>
<comment type="caution">
    <text evidence="1">The sequence shown here is derived from an EMBL/GenBank/DDBJ whole genome shotgun (WGS) entry which is preliminary data.</text>
</comment>
<dbReference type="AlphaFoldDB" id="A0A8T3C9Q8"/>